<dbReference type="AlphaFoldDB" id="I3S3H2"/>
<evidence type="ECO:0000313" key="1">
    <source>
        <dbReference type="EMBL" id="AFK34814.1"/>
    </source>
</evidence>
<accession>I3S3H2</accession>
<proteinExistence type="evidence at transcript level"/>
<sequence length="59" mass="6886">MCTTEGLRYNSICNFQFAQFSRCNLQFFSSLGSSFRTLPQDCSTRLWTGNIKHSIFKHE</sequence>
<name>I3S3H2_MEDTR</name>
<protein>
    <submittedName>
        <fullName evidence="1">Uncharacterized protein</fullName>
    </submittedName>
</protein>
<organism evidence="1">
    <name type="scientific">Medicago truncatula</name>
    <name type="common">Barrel medic</name>
    <name type="synonym">Medicago tribuloides</name>
    <dbReference type="NCBI Taxonomy" id="3880"/>
    <lineage>
        <taxon>Eukaryota</taxon>
        <taxon>Viridiplantae</taxon>
        <taxon>Streptophyta</taxon>
        <taxon>Embryophyta</taxon>
        <taxon>Tracheophyta</taxon>
        <taxon>Spermatophyta</taxon>
        <taxon>Magnoliopsida</taxon>
        <taxon>eudicotyledons</taxon>
        <taxon>Gunneridae</taxon>
        <taxon>Pentapetalae</taxon>
        <taxon>rosids</taxon>
        <taxon>fabids</taxon>
        <taxon>Fabales</taxon>
        <taxon>Fabaceae</taxon>
        <taxon>Papilionoideae</taxon>
        <taxon>50 kb inversion clade</taxon>
        <taxon>NPAAA clade</taxon>
        <taxon>Hologalegina</taxon>
        <taxon>IRL clade</taxon>
        <taxon>Trifolieae</taxon>
        <taxon>Medicago</taxon>
    </lineage>
</organism>
<dbReference type="EMBL" id="BT135019">
    <property type="protein sequence ID" value="AFK34814.1"/>
    <property type="molecule type" value="mRNA"/>
</dbReference>
<reference evidence="1" key="1">
    <citation type="submission" date="2012-05" db="EMBL/GenBank/DDBJ databases">
        <authorList>
            <person name="Krishnakumar V."/>
            <person name="Cheung F."/>
            <person name="Xiao Y."/>
            <person name="Chan A."/>
            <person name="Moskal W.A."/>
            <person name="Town C.D."/>
        </authorList>
    </citation>
    <scope>NUCLEOTIDE SEQUENCE</scope>
</reference>